<evidence type="ECO:0000256" key="3">
    <source>
        <dbReference type="ARBA" id="ARBA00022801"/>
    </source>
</evidence>
<reference evidence="8" key="2">
    <citation type="journal article" date="2014" name="BMC Genomics">
        <title>A genomic perspective to assessing quality of mass-reared SIT flies used in Mediterranean fruit fly (Ceratitis capitata) eradication in California.</title>
        <authorList>
            <person name="Calla B."/>
            <person name="Hall B."/>
            <person name="Hou S."/>
            <person name="Geib S.M."/>
        </authorList>
    </citation>
    <scope>NUCLEOTIDE SEQUENCE</scope>
</reference>
<dbReference type="EMBL" id="GAMC01012030">
    <property type="protein sequence ID" value="JAB94525.1"/>
    <property type="molecule type" value="mRNA"/>
</dbReference>
<evidence type="ECO:0000256" key="2">
    <source>
        <dbReference type="ARBA" id="ARBA00022487"/>
    </source>
</evidence>
<keyword evidence="4" id="KW-1015">Disulfide bond</keyword>
<dbReference type="InterPro" id="IPR029058">
    <property type="entry name" value="AB_hydrolase_fold"/>
</dbReference>
<protein>
    <recommendedName>
        <fullName evidence="6">Carboxylic ester hydrolase</fullName>
        <ecNumber evidence="6">3.1.1.-</ecNumber>
    </recommendedName>
</protein>
<dbReference type="AlphaFoldDB" id="W8B0B3"/>
<dbReference type="Pfam" id="PF00135">
    <property type="entry name" value="COesterase"/>
    <property type="match status" value="1"/>
</dbReference>
<evidence type="ECO:0000259" key="7">
    <source>
        <dbReference type="Pfam" id="PF00135"/>
    </source>
</evidence>
<dbReference type="PANTHER" id="PTHR43142:SF1">
    <property type="entry name" value="CARBOXYLIC ESTER HYDROLASE"/>
    <property type="match status" value="1"/>
</dbReference>
<reference evidence="8" key="1">
    <citation type="submission" date="2013-07" db="EMBL/GenBank/DDBJ databases">
        <authorList>
            <person name="Geib S."/>
        </authorList>
    </citation>
    <scope>NUCLEOTIDE SEQUENCE</scope>
</reference>
<dbReference type="InterPro" id="IPR019826">
    <property type="entry name" value="Carboxylesterase_B_AS"/>
</dbReference>
<dbReference type="InterPro" id="IPR002018">
    <property type="entry name" value="CarbesteraseB"/>
</dbReference>
<name>W8B0B3_CERCA</name>
<dbReference type="OrthoDB" id="19653at2759"/>
<evidence type="ECO:0000256" key="6">
    <source>
        <dbReference type="RuleBase" id="RU361235"/>
    </source>
</evidence>
<dbReference type="GO" id="GO:0052689">
    <property type="term" value="F:carboxylic ester hydrolase activity"/>
    <property type="evidence" value="ECO:0007669"/>
    <property type="project" value="UniProtKB-KW"/>
</dbReference>
<evidence type="ECO:0000313" key="8">
    <source>
        <dbReference type="EMBL" id="JAB94525.1"/>
    </source>
</evidence>
<gene>
    <name evidence="8" type="primary">EST6</name>
</gene>
<organism evidence="8">
    <name type="scientific">Ceratitis capitata</name>
    <name type="common">Mediterranean fruit fly</name>
    <name type="synonym">Tephritis capitata</name>
    <dbReference type="NCBI Taxonomy" id="7213"/>
    <lineage>
        <taxon>Eukaryota</taxon>
        <taxon>Metazoa</taxon>
        <taxon>Ecdysozoa</taxon>
        <taxon>Arthropoda</taxon>
        <taxon>Hexapoda</taxon>
        <taxon>Insecta</taxon>
        <taxon>Pterygota</taxon>
        <taxon>Neoptera</taxon>
        <taxon>Endopterygota</taxon>
        <taxon>Diptera</taxon>
        <taxon>Brachycera</taxon>
        <taxon>Muscomorpha</taxon>
        <taxon>Tephritoidea</taxon>
        <taxon>Tephritidae</taxon>
        <taxon>Ceratitis</taxon>
        <taxon>Ceratitis</taxon>
    </lineage>
</organism>
<comment type="similarity">
    <text evidence="1 6">Belongs to the type-B carboxylesterase/lipase family.</text>
</comment>
<keyword evidence="2" id="KW-0719">Serine esterase</keyword>
<dbReference type="PROSITE" id="PS00122">
    <property type="entry name" value="CARBOXYLESTERASE_B_1"/>
    <property type="match status" value="1"/>
</dbReference>
<feature type="domain" description="Carboxylesterase type B" evidence="7">
    <location>
        <begin position="1"/>
        <end position="395"/>
    </location>
</feature>
<evidence type="ECO:0000256" key="5">
    <source>
        <dbReference type="ARBA" id="ARBA00023180"/>
    </source>
</evidence>
<keyword evidence="3 6" id="KW-0378">Hydrolase</keyword>
<dbReference type="EMBL" id="GAMC01012028">
    <property type="protein sequence ID" value="JAB94527.1"/>
    <property type="molecule type" value="mRNA"/>
</dbReference>
<dbReference type="EC" id="3.1.1.-" evidence="6"/>
<evidence type="ECO:0000256" key="1">
    <source>
        <dbReference type="ARBA" id="ARBA00005964"/>
    </source>
</evidence>
<dbReference type="SUPFAM" id="SSF53474">
    <property type="entry name" value="alpha/beta-Hydrolases"/>
    <property type="match status" value="1"/>
</dbReference>
<dbReference type="Gene3D" id="3.40.50.1820">
    <property type="entry name" value="alpha/beta hydrolase"/>
    <property type="match status" value="1"/>
</dbReference>
<proteinExistence type="evidence at transcript level"/>
<accession>W8B0B3</accession>
<keyword evidence="5" id="KW-0325">Glycoprotein</keyword>
<evidence type="ECO:0000256" key="4">
    <source>
        <dbReference type="ARBA" id="ARBA00023157"/>
    </source>
</evidence>
<dbReference type="PANTHER" id="PTHR43142">
    <property type="entry name" value="CARBOXYLIC ESTER HYDROLASE"/>
    <property type="match status" value="1"/>
</dbReference>
<sequence length="452" mass="50556">MVYIHGGGWFSGTANPSLQGPEYFMATGEVILVVFAYRLGPFGFLSTDDANMPGNLALKDQKLAFRWIHENIAAFGGAPELVTVFGQSAGAISAHLHVLSGNSEGLFHKFITMSGTANVPFAINDKPLQQVLDMARFCNISNVDELSTAELARALRAVSAYDLVSAGDNLKYWDVDPMTNFRPIVEKSAARDAFLTEHPLKLLNEGKYKPLPWLAGAVPGEGAVRVFSILANATLRRQFNEKFYELLGKLLEFPEKFNRTQVTEKTQQVIDEYFGGQTVLNNDTARDFLECISDRGFHHPYYNAIRTYVNTMDVKKYPVYLYKFNYEGHHGFTNLYTSNVNIGKFGVVHCDDLIYAFRAPLVFGDFEPGSSDAAASKLFVDNFISFAKYGKPLSEFTPRPCNATAFATSAESQSICDYLEFMHYGTDGFTIGINNKFNVRRAEFWNKILEIF</sequence>